<evidence type="ECO:0000259" key="7">
    <source>
        <dbReference type="PROSITE" id="PS50975"/>
    </source>
</evidence>
<feature type="domain" description="Biotin carboxylation" evidence="8">
    <location>
        <begin position="1"/>
        <end position="380"/>
    </location>
</feature>
<evidence type="ECO:0000256" key="4">
    <source>
        <dbReference type="ARBA" id="ARBA00022840"/>
    </source>
</evidence>
<accession>A0A2B4R4A2</accession>
<evidence type="ECO:0000313" key="10">
    <source>
        <dbReference type="Proteomes" id="UP000225706"/>
    </source>
</evidence>
<evidence type="ECO:0000256" key="5">
    <source>
        <dbReference type="ARBA" id="ARBA00023267"/>
    </source>
</evidence>
<name>A0A2B4R4A2_STYPI</name>
<dbReference type="InterPro" id="IPR005482">
    <property type="entry name" value="Biotin_COase_C"/>
</dbReference>
<dbReference type="PROSITE" id="PS50975">
    <property type="entry name" value="ATP_GRASP"/>
    <property type="match status" value="1"/>
</dbReference>
<comment type="caution">
    <text evidence="9">The sequence shown here is derived from an EMBL/GenBank/DDBJ whole genome shotgun (WGS) entry which is preliminary data.</text>
</comment>
<keyword evidence="5" id="KW-0092">Biotin</keyword>
<dbReference type="OrthoDB" id="196847at2759"/>
<evidence type="ECO:0000256" key="3">
    <source>
        <dbReference type="ARBA" id="ARBA00022741"/>
    </source>
</evidence>
<dbReference type="AlphaFoldDB" id="A0A2B4R4A2"/>
<evidence type="ECO:0000256" key="6">
    <source>
        <dbReference type="PROSITE-ProRule" id="PRU00409"/>
    </source>
</evidence>
<reference evidence="10" key="1">
    <citation type="journal article" date="2017" name="bioRxiv">
        <title>Comparative analysis of the genomes of Stylophora pistillata and Acropora digitifera provides evidence for extensive differences between species of corals.</title>
        <authorList>
            <person name="Voolstra C.R."/>
            <person name="Li Y."/>
            <person name="Liew Y.J."/>
            <person name="Baumgarten S."/>
            <person name="Zoccola D."/>
            <person name="Flot J.-F."/>
            <person name="Tambutte S."/>
            <person name="Allemand D."/>
            <person name="Aranda M."/>
        </authorList>
    </citation>
    <scope>NUCLEOTIDE SEQUENCE [LARGE SCALE GENOMIC DNA]</scope>
</reference>
<keyword evidence="4 6" id="KW-0067">ATP-binding</keyword>
<evidence type="ECO:0000313" key="9">
    <source>
        <dbReference type="EMBL" id="PFX11218.1"/>
    </source>
</evidence>
<dbReference type="PANTHER" id="PTHR18866">
    <property type="entry name" value="CARBOXYLASE:PYRUVATE/ACETYL-COA/PROPIONYL-COA CARBOXYLASE"/>
    <property type="match status" value="1"/>
</dbReference>
<dbReference type="InterPro" id="IPR016185">
    <property type="entry name" value="PreATP-grasp_dom_sf"/>
</dbReference>
<gene>
    <name evidence="9" type="primary">accC</name>
    <name evidence="9" type="ORF">AWC38_SpisGene25189</name>
</gene>
<dbReference type="InterPro" id="IPR011764">
    <property type="entry name" value="Biotin_carboxylation_dom"/>
</dbReference>
<dbReference type="PROSITE" id="PS50979">
    <property type="entry name" value="BC"/>
    <property type="match status" value="1"/>
</dbReference>
<dbReference type="GO" id="GO:0016874">
    <property type="term" value="F:ligase activity"/>
    <property type="evidence" value="ECO:0007669"/>
    <property type="project" value="UniProtKB-KW"/>
</dbReference>
<dbReference type="Proteomes" id="UP000225706">
    <property type="component" value="Unassembled WGS sequence"/>
</dbReference>
<dbReference type="InterPro" id="IPR050856">
    <property type="entry name" value="Biotin_carboxylase_complex"/>
</dbReference>
<dbReference type="Pfam" id="PF02785">
    <property type="entry name" value="Biotin_carb_C"/>
    <property type="match status" value="1"/>
</dbReference>
<dbReference type="SMART" id="SM00878">
    <property type="entry name" value="Biotin_carb_C"/>
    <property type="match status" value="1"/>
</dbReference>
<feature type="non-terminal residue" evidence="9">
    <location>
        <position position="380"/>
    </location>
</feature>
<dbReference type="InterPro" id="IPR005481">
    <property type="entry name" value="BC-like_N"/>
</dbReference>
<protein>
    <submittedName>
        <fullName evidence="9">Biotin carboxylase</fullName>
    </submittedName>
</protein>
<dbReference type="FunFam" id="3.30.1490.20:FF:000003">
    <property type="entry name" value="acetyl-CoA carboxylase isoform X1"/>
    <property type="match status" value="1"/>
</dbReference>
<sequence length="380" mass="41741">MGIRTVAVYSKADADVLHVRQADKSVLIGDALPTESYLNIFAIIDAAKKTKVEAIHPGYGFLAENADFAEAIQAAGFFFVGPAPEVIRQMGDKVQARLCANNAQVPCIPGVDKSLSLEEVKQFAGEYGFPILLKAISGGGGKGMRRVNHSDDLEAAYKSTVREAQASFGDGRVYVEKYIENPRHLEVQILGDGQGKVVHLGERECSVQRRHQKILEETPSPSISDSLREKLLSAAVQLGQHVRYGSAGTVEFVVDGEENFYFLEMNTRLQVEHTVTEKITRIDIVEWMLRLASNEAFSLSQSDITFSGHSIEARLYAEDPTVGFLPSIGKLVHFEAEQKEGILIESVVEGGSEVTPFYDPMIAKVISYGASRKQALEYLD</sequence>
<keyword evidence="3 6" id="KW-0547">Nucleotide-binding</keyword>
<feature type="domain" description="ATP-grasp" evidence="7">
    <location>
        <begin position="97"/>
        <end position="293"/>
    </location>
</feature>
<proteinExistence type="predicted"/>
<keyword evidence="2" id="KW-0436">Ligase</keyword>
<dbReference type="InterPro" id="IPR011054">
    <property type="entry name" value="Rudment_hybrid_motif"/>
</dbReference>
<evidence type="ECO:0000259" key="8">
    <source>
        <dbReference type="PROSITE" id="PS50979"/>
    </source>
</evidence>
<dbReference type="GO" id="GO:0005524">
    <property type="term" value="F:ATP binding"/>
    <property type="evidence" value="ECO:0007669"/>
    <property type="project" value="UniProtKB-UniRule"/>
</dbReference>
<dbReference type="PROSITE" id="PS00867">
    <property type="entry name" value="CPSASE_2"/>
    <property type="match status" value="1"/>
</dbReference>
<dbReference type="GO" id="GO:0046872">
    <property type="term" value="F:metal ion binding"/>
    <property type="evidence" value="ECO:0007669"/>
    <property type="project" value="InterPro"/>
</dbReference>
<dbReference type="STRING" id="50429.A0A2B4R4A2"/>
<dbReference type="Gene3D" id="3.30.470.20">
    <property type="entry name" value="ATP-grasp fold, B domain"/>
    <property type="match status" value="1"/>
</dbReference>
<dbReference type="InterPro" id="IPR011761">
    <property type="entry name" value="ATP-grasp"/>
</dbReference>
<comment type="cofactor">
    <cofactor evidence="1">
        <name>biotin</name>
        <dbReference type="ChEBI" id="CHEBI:57586"/>
    </cofactor>
</comment>
<dbReference type="SUPFAM" id="SSF56059">
    <property type="entry name" value="Glutathione synthetase ATP-binding domain-like"/>
    <property type="match status" value="1"/>
</dbReference>
<dbReference type="SUPFAM" id="SSF51246">
    <property type="entry name" value="Rudiment single hybrid motif"/>
    <property type="match status" value="1"/>
</dbReference>
<organism evidence="9 10">
    <name type="scientific">Stylophora pistillata</name>
    <name type="common">Smooth cauliflower coral</name>
    <dbReference type="NCBI Taxonomy" id="50429"/>
    <lineage>
        <taxon>Eukaryota</taxon>
        <taxon>Metazoa</taxon>
        <taxon>Cnidaria</taxon>
        <taxon>Anthozoa</taxon>
        <taxon>Hexacorallia</taxon>
        <taxon>Scleractinia</taxon>
        <taxon>Astrocoeniina</taxon>
        <taxon>Pocilloporidae</taxon>
        <taxon>Stylophora</taxon>
    </lineage>
</organism>
<dbReference type="EMBL" id="LSMT01003171">
    <property type="protein sequence ID" value="PFX11218.1"/>
    <property type="molecule type" value="Genomic_DNA"/>
</dbReference>
<dbReference type="Pfam" id="PF02786">
    <property type="entry name" value="CPSase_L_D2"/>
    <property type="match status" value="1"/>
</dbReference>
<evidence type="ECO:0000256" key="2">
    <source>
        <dbReference type="ARBA" id="ARBA00022598"/>
    </source>
</evidence>
<keyword evidence="10" id="KW-1185">Reference proteome</keyword>
<dbReference type="Pfam" id="PF00289">
    <property type="entry name" value="Biotin_carb_N"/>
    <property type="match status" value="1"/>
</dbReference>
<dbReference type="SUPFAM" id="SSF52440">
    <property type="entry name" value="PreATP-grasp domain"/>
    <property type="match status" value="1"/>
</dbReference>
<dbReference type="InterPro" id="IPR005479">
    <property type="entry name" value="CPAse_ATP-bd"/>
</dbReference>
<evidence type="ECO:0000256" key="1">
    <source>
        <dbReference type="ARBA" id="ARBA00001953"/>
    </source>
</evidence>
<dbReference type="PANTHER" id="PTHR18866:SF33">
    <property type="entry name" value="METHYLCROTONOYL-COA CARBOXYLASE SUBUNIT ALPHA, MITOCHONDRIAL-RELATED"/>
    <property type="match status" value="1"/>
</dbReference>